<feature type="domain" description="Cytochrome c" evidence="5">
    <location>
        <begin position="93"/>
        <end position="183"/>
    </location>
</feature>
<keyword evidence="3 4" id="KW-0408">Iron</keyword>
<dbReference type="InterPro" id="IPR050597">
    <property type="entry name" value="Cytochrome_c_Oxidase_Subunit"/>
</dbReference>
<dbReference type="InterPro" id="IPR036909">
    <property type="entry name" value="Cyt_c-like_dom_sf"/>
</dbReference>
<dbReference type="Proteomes" id="UP001265700">
    <property type="component" value="Unassembled WGS sequence"/>
</dbReference>
<dbReference type="RefSeq" id="WP_310314233.1">
    <property type="nucleotide sequence ID" value="NZ_JAVDWU010000003.1"/>
</dbReference>
<dbReference type="Gene3D" id="1.10.760.10">
    <property type="entry name" value="Cytochrome c-like domain"/>
    <property type="match status" value="2"/>
</dbReference>
<evidence type="ECO:0000313" key="6">
    <source>
        <dbReference type="EMBL" id="MDR7149722.1"/>
    </source>
</evidence>
<dbReference type="InterPro" id="IPR009056">
    <property type="entry name" value="Cyt_c-like_dom"/>
</dbReference>
<accession>A0ABU1WL12</accession>
<organism evidence="6 7">
    <name type="scientific">Hydrogenophaga palleronii</name>
    <dbReference type="NCBI Taxonomy" id="65655"/>
    <lineage>
        <taxon>Bacteria</taxon>
        <taxon>Pseudomonadati</taxon>
        <taxon>Pseudomonadota</taxon>
        <taxon>Betaproteobacteria</taxon>
        <taxon>Burkholderiales</taxon>
        <taxon>Comamonadaceae</taxon>
        <taxon>Hydrogenophaga</taxon>
    </lineage>
</organism>
<keyword evidence="7" id="KW-1185">Reference proteome</keyword>
<evidence type="ECO:0000256" key="1">
    <source>
        <dbReference type="ARBA" id="ARBA00022617"/>
    </source>
</evidence>
<dbReference type="PANTHER" id="PTHR33751">
    <property type="entry name" value="CBB3-TYPE CYTOCHROME C OXIDASE SUBUNIT FIXP"/>
    <property type="match status" value="1"/>
</dbReference>
<evidence type="ECO:0000256" key="2">
    <source>
        <dbReference type="ARBA" id="ARBA00022723"/>
    </source>
</evidence>
<dbReference type="SUPFAM" id="SSF46626">
    <property type="entry name" value="Cytochrome c"/>
    <property type="match status" value="2"/>
</dbReference>
<evidence type="ECO:0000313" key="7">
    <source>
        <dbReference type="Proteomes" id="UP001265700"/>
    </source>
</evidence>
<name>A0ABU1WL12_9BURK</name>
<sequence length="212" mass="22674">MPDTMAQRMQACTLCHGAQGRATSSGYFPRIAGKPVDYLYNQLLHFRDGRRQNEGMARLLDNLSEAYLRDIAAHFAGLDLPYPPPQPPAVSPEVLARGEALVRQGDAERGIPACMACHGSALTGLGRAIPGLLGLPRDYLIGQMGAWRTGLRRASQPDCMGEITRRMSAEEVSAAASWLAAQPLPANTRAAPATDQALPMACGSHAQQGSRP</sequence>
<reference evidence="6 7" key="1">
    <citation type="submission" date="2023-07" db="EMBL/GenBank/DDBJ databases">
        <title>Sorghum-associated microbial communities from plants grown in Nebraska, USA.</title>
        <authorList>
            <person name="Schachtman D."/>
        </authorList>
    </citation>
    <scope>NUCLEOTIDE SEQUENCE [LARGE SCALE GENOMIC DNA]</scope>
    <source>
        <strain evidence="6 7">4249</strain>
    </source>
</reference>
<dbReference type="PANTHER" id="PTHR33751:SF11">
    <property type="entry name" value="BLL4483 PROTEIN"/>
    <property type="match status" value="1"/>
</dbReference>
<dbReference type="EMBL" id="JAVDWU010000003">
    <property type="protein sequence ID" value="MDR7149722.1"/>
    <property type="molecule type" value="Genomic_DNA"/>
</dbReference>
<keyword evidence="1 4" id="KW-0349">Heme</keyword>
<evidence type="ECO:0000256" key="3">
    <source>
        <dbReference type="ARBA" id="ARBA00023004"/>
    </source>
</evidence>
<dbReference type="PIRSF" id="PIRSF000005">
    <property type="entry name" value="Cytochrome_c4"/>
    <property type="match status" value="1"/>
</dbReference>
<gene>
    <name evidence="6" type="ORF">J2W49_001677</name>
</gene>
<dbReference type="InterPro" id="IPR024167">
    <property type="entry name" value="Cytochrome_c4-like"/>
</dbReference>
<evidence type="ECO:0000256" key="4">
    <source>
        <dbReference type="PROSITE-ProRule" id="PRU00433"/>
    </source>
</evidence>
<comment type="caution">
    <text evidence="6">The sequence shown here is derived from an EMBL/GenBank/DDBJ whole genome shotgun (WGS) entry which is preliminary data.</text>
</comment>
<proteinExistence type="predicted"/>
<dbReference type="PROSITE" id="PS51007">
    <property type="entry name" value="CYTC"/>
    <property type="match status" value="1"/>
</dbReference>
<evidence type="ECO:0000259" key="5">
    <source>
        <dbReference type="PROSITE" id="PS51007"/>
    </source>
</evidence>
<protein>
    <submittedName>
        <fullName evidence="6">Cytochrome c553</fullName>
    </submittedName>
</protein>
<keyword evidence="2 4" id="KW-0479">Metal-binding</keyword>